<dbReference type="InParanoid" id="A0A0C3NN70"/>
<proteinExistence type="predicted"/>
<dbReference type="HOGENOM" id="CLU_152311_0_0_1"/>
<accession>A0A0C3NN70</accession>
<reference evidence="1 2" key="1">
    <citation type="submission" date="2014-04" db="EMBL/GenBank/DDBJ databases">
        <authorList>
            <consortium name="DOE Joint Genome Institute"/>
            <person name="Kuo A."/>
            <person name="Kohler A."/>
            <person name="Costa M.D."/>
            <person name="Nagy L.G."/>
            <person name="Floudas D."/>
            <person name="Copeland A."/>
            <person name="Barry K.W."/>
            <person name="Cichocki N."/>
            <person name="Veneault-Fourrey C."/>
            <person name="LaButti K."/>
            <person name="Lindquist E.A."/>
            <person name="Lipzen A."/>
            <person name="Lundell T."/>
            <person name="Morin E."/>
            <person name="Murat C."/>
            <person name="Sun H."/>
            <person name="Tunlid A."/>
            <person name="Henrissat B."/>
            <person name="Grigoriev I.V."/>
            <person name="Hibbett D.S."/>
            <person name="Martin F."/>
            <person name="Nordberg H.P."/>
            <person name="Cantor M.N."/>
            <person name="Hua S.X."/>
        </authorList>
    </citation>
    <scope>NUCLEOTIDE SEQUENCE [LARGE SCALE GENOMIC DNA]</scope>
    <source>
        <strain evidence="1 2">Marx 270</strain>
    </source>
</reference>
<protein>
    <submittedName>
        <fullName evidence="1">Uncharacterized protein</fullName>
    </submittedName>
</protein>
<evidence type="ECO:0000313" key="1">
    <source>
        <dbReference type="EMBL" id="KIN96758.1"/>
    </source>
</evidence>
<dbReference type="OrthoDB" id="2688210at2759"/>
<dbReference type="Proteomes" id="UP000054217">
    <property type="component" value="Unassembled WGS sequence"/>
</dbReference>
<reference evidence="2" key="2">
    <citation type="submission" date="2015-01" db="EMBL/GenBank/DDBJ databases">
        <title>Evolutionary Origins and Diversification of the Mycorrhizal Mutualists.</title>
        <authorList>
            <consortium name="DOE Joint Genome Institute"/>
            <consortium name="Mycorrhizal Genomics Consortium"/>
            <person name="Kohler A."/>
            <person name="Kuo A."/>
            <person name="Nagy L.G."/>
            <person name="Floudas D."/>
            <person name="Copeland A."/>
            <person name="Barry K.W."/>
            <person name="Cichocki N."/>
            <person name="Veneault-Fourrey C."/>
            <person name="LaButti K."/>
            <person name="Lindquist E.A."/>
            <person name="Lipzen A."/>
            <person name="Lundell T."/>
            <person name="Morin E."/>
            <person name="Murat C."/>
            <person name="Riley R."/>
            <person name="Ohm R."/>
            <person name="Sun H."/>
            <person name="Tunlid A."/>
            <person name="Henrissat B."/>
            <person name="Grigoriev I.V."/>
            <person name="Hibbett D.S."/>
            <person name="Martin F."/>
        </authorList>
    </citation>
    <scope>NUCLEOTIDE SEQUENCE [LARGE SCALE GENOMIC DNA]</scope>
    <source>
        <strain evidence="2">Marx 270</strain>
    </source>
</reference>
<dbReference type="EMBL" id="KN832041">
    <property type="protein sequence ID" value="KIN96758.1"/>
    <property type="molecule type" value="Genomic_DNA"/>
</dbReference>
<feature type="non-terminal residue" evidence="1">
    <location>
        <position position="81"/>
    </location>
</feature>
<organism evidence="1 2">
    <name type="scientific">Pisolithus tinctorius Marx 270</name>
    <dbReference type="NCBI Taxonomy" id="870435"/>
    <lineage>
        <taxon>Eukaryota</taxon>
        <taxon>Fungi</taxon>
        <taxon>Dikarya</taxon>
        <taxon>Basidiomycota</taxon>
        <taxon>Agaricomycotina</taxon>
        <taxon>Agaricomycetes</taxon>
        <taxon>Agaricomycetidae</taxon>
        <taxon>Boletales</taxon>
        <taxon>Sclerodermatineae</taxon>
        <taxon>Pisolithaceae</taxon>
        <taxon>Pisolithus</taxon>
    </lineage>
</organism>
<evidence type="ECO:0000313" key="2">
    <source>
        <dbReference type="Proteomes" id="UP000054217"/>
    </source>
</evidence>
<feature type="non-terminal residue" evidence="1">
    <location>
        <position position="1"/>
    </location>
</feature>
<keyword evidence="2" id="KW-1185">Reference proteome</keyword>
<name>A0A0C3NN70_PISTI</name>
<sequence>DEDLTWEEFSEAAHRLANAMKENNWEANNISNHIKFWLELKNQPWRHRHCEISKRALVIYQARVCRRWHDTLDTEQSFNIM</sequence>
<gene>
    <name evidence="1" type="ORF">M404DRAFT_41761</name>
</gene>
<dbReference type="AlphaFoldDB" id="A0A0C3NN70"/>